<dbReference type="InterPro" id="IPR016035">
    <property type="entry name" value="Acyl_Trfase/lysoPLipase"/>
</dbReference>
<dbReference type="Proteomes" id="UP000470302">
    <property type="component" value="Unassembled WGS sequence"/>
</dbReference>
<reference evidence="6 7" key="1">
    <citation type="submission" date="2020-01" db="EMBL/GenBank/DDBJ databases">
        <title>Novel species isolated from a subtropical stream in China.</title>
        <authorList>
            <person name="Lu H."/>
        </authorList>
    </citation>
    <scope>NUCLEOTIDE SEQUENCE [LARGE SCALE GENOMIC DNA]</scope>
    <source>
        <strain evidence="6 7">FT82W</strain>
    </source>
</reference>
<evidence type="ECO:0000313" key="7">
    <source>
        <dbReference type="Proteomes" id="UP000470302"/>
    </source>
</evidence>
<evidence type="ECO:0000256" key="3">
    <source>
        <dbReference type="ARBA" id="ARBA00023098"/>
    </source>
</evidence>
<dbReference type="Gene3D" id="3.40.1090.10">
    <property type="entry name" value="Cytosolic phospholipase A2 catalytic domain"/>
    <property type="match status" value="2"/>
</dbReference>
<evidence type="ECO:0000256" key="1">
    <source>
        <dbReference type="ARBA" id="ARBA00022801"/>
    </source>
</evidence>
<dbReference type="InterPro" id="IPR002641">
    <property type="entry name" value="PNPLA_dom"/>
</dbReference>
<evidence type="ECO:0000259" key="5">
    <source>
        <dbReference type="PROSITE" id="PS51635"/>
    </source>
</evidence>
<keyword evidence="2 4" id="KW-0442">Lipid degradation</keyword>
<keyword evidence="3 4" id="KW-0443">Lipid metabolism</keyword>
<dbReference type="GO" id="GO:0016042">
    <property type="term" value="P:lipid catabolic process"/>
    <property type="evidence" value="ECO:0007669"/>
    <property type="project" value="UniProtKB-UniRule"/>
</dbReference>
<dbReference type="Pfam" id="PF12536">
    <property type="entry name" value="DUF3734"/>
    <property type="match status" value="1"/>
</dbReference>
<protein>
    <submittedName>
        <fullName evidence="6">Patatin-like phospholipase family protein</fullName>
    </submittedName>
</protein>
<evidence type="ECO:0000256" key="4">
    <source>
        <dbReference type="PROSITE-ProRule" id="PRU01161"/>
    </source>
</evidence>
<dbReference type="PANTHER" id="PTHR14226">
    <property type="entry name" value="NEUROPATHY TARGET ESTERASE/SWISS CHEESE D.MELANOGASTER"/>
    <property type="match status" value="1"/>
</dbReference>
<feature type="short sequence motif" description="GXSXG" evidence="4">
    <location>
        <begin position="38"/>
        <end position="42"/>
    </location>
</feature>
<feature type="short sequence motif" description="DGA/G" evidence="4">
    <location>
        <begin position="192"/>
        <end position="194"/>
    </location>
</feature>
<feature type="short sequence motif" description="GXGXXG" evidence="4">
    <location>
        <begin position="11"/>
        <end position="16"/>
    </location>
</feature>
<sequence>MPGQVVLALQGGGALGAYQVGVYQAMHEAGVEPDWVIGTSIGAINGAIIAGNEPRYRMDRLRQFWHRMEQNALGFSFMPRALANAVTMGQGIPAFFEPNLSSWWNPDAKVGIEHASFYQTAPLRTTLDTLVDFDYINDSHTRLTVGAVNARSGAMRYFDSRKEALGASHVMASGALPPAFPAVRIDGEPYWDGGIFSNTPIEAVLDDEPRRSSVIFSVQVWNPDGSEPQSMLQVLDKHKEIQYASRASNIEQQRKLHRLRHVIRQLTLHLSDEAAMSPEVRELASWGCGTTMHVVSLKAPRVGGEDHTKDIDFSAAGIRARWQAGYEDTQRMIALRPWDREIDPIEGIAIHELPAD</sequence>
<organism evidence="6 7">
    <name type="scientific">Duganella vulcania</name>
    <dbReference type="NCBI Taxonomy" id="2692166"/>
    <lineage>
        <taxon>Bacteria</taxon>
        <taxon>Pseudomonadati</taxon>
        <taxon>Pseudomonadota</taxon>
        <taxon>Betaproteobacteria</taxon>
        <taxon>Burkholderiales</taxon>
        <taxon>Oxalobacteraceae</taxon>
        <taxon>Telluria group</taxon>
        <taxon>Duganella</taxon>
    </lineage>
</organism>
<dbReference type="SUPFAM" id="SSF52151">
    <property type="entry name" value="FabD/lysophospholipase-like"/>
    <property type="match status" value="1"/>
</dbReference>
<dbReference type="EMBL" id="WWCW01000001">
    <property type="protein sequence ID" value="MYM85709.1"/>
    <property type="molecule type" value="Genomic_DNA"/>
</dbReference>
<name>A0A845FY89_9BURK</name>
<keyword evidence="1 4" id="KW-0378">Hydrolase</keyword>
<accession>A0A845FY89</accession>
<dbReference type="InterPro" id="IPR021095">
    <property type="entry name" value="DUF3734"/>
</dbReference>
<dbReference type="Pfam" id="PF01734">
    <property type="entry name" value="Patatin"/>
    <property type="match status" value="1"/>
</dbReference>
<feature type="active site" description="Nucleophile" evidence="4">
    <location>
        <position position="40"/>
    </location>
</feature>
<dbReference type="CDD" id="cd07209">
    <property type="entry name" value="Pat_hypo_Ecoli_Z1214_like"/>
    <property type="match status" value="1"/>
</dbReference>
<gene>
    <name evidence="6" type="ORF">GTP91_00790</name>
</gene>
<dbReference type="AlphaFoldDB" id="A0A845FY89"/>
<comment type="caution">
    <text evidence="6">The sequence shown here is derived from an EMBL/GenBank/DDBJ whole genome shotgun (WGS) entry which is preliminary data.</text>
</comment>
<evidence type="ECO:0000256" key="2">
    <source>
        <dbReference type="ARBA" id="ARBA00022963"/>
    </source>
</evidence>
<dbReference type="PANTHER" id="PTHR14226:SF57">
    <property type="entry name" value="BLR7027 PROTEIN"/>
    <property type="match status" value="1"/>
</dbReference>
<dbReference type="InterPro" id="IPR050301">
    <property type="entry name" value="NTE"/>
</dbReference>
<dbReference type="RefSeq" id="WP_161095070.1">
    <property type="nucleotide sequence ID" value="NZ_WWCW01000001.1"/>
</dbReference>
<feature type="active site" description="Proton acceptor" evidence="4">
    <location>
        <position position="192"/>
    </location>
</feature>
<feature type="domain" description="PNPLA" evidence="5">
    <location>
        <begin position="7"/>
        <end position="205"/>
    </location>
</feature>
<evidence type="ECO:0000313" key="6">
    <source>
        <dbReference type="EMBL" id="MYM85709.1"/>
    </source>
</evidence>
<dbReference type="GO" id="GO:0016787">
    <property type="term" value="F:hydrolase activity"/>
    <property type="evidence" value="ECO:0007669"/>
    <property type="project" value="UniProtKB-UniRule"/>
</dbReference>
<dbReference type="PROSITE" id="PS51635">
    <property type="entry name" value="PNPLA"/>
    <property type="match status" value="1"/>
</dbReference>
<proteinExistence type="predicted"/>